<sequence>MPCSATSIAFAARSPRPALTPAAPSVQIPGSRRLLATGPAPTGRPIATDKTTNLGRQTPAGYGGTGGPIPQAGGSPPPPKKSNVGFIVGALALVGGSAAYYMSLDDPKKEAAADLKHLGQGAKHELEAFRPGSARSDAALAGPTAGAGTREAERFVDKLRSPDDKYGAEQVKDSLSGQSYNGSGVSLSKPGRGVGDEVRRWGDALSSDEKGAWAGARDEVHRWGDALRSGPSEKKAWKPTLDEIKRYRDMLASPDREYGYEQVERAFHGNGLDVTTVGSNPWFDWMGPGRAIRRGTVERKLRDLEAEGKTALEKAGDSIKGEYERAKSAASEFGSDVKSETQSWINWGSNKAEDAKARTEADLHRAKETAKSEASSWSSWTSAKADEAKSSLSSAASSVESSASSAYNQAANSAEHAKDKVEAEGKSWWNWSGEKAADAKDGLKAGLLSAEKGVERGAQKAQDETRKL</sequence>
<feature type="compositionally biased region" description="Low complexity" evidence="1">
    <location>
        <begin position="138"/>
        <end position="149"/>
    </location>
</feature>
<evidence type="ECO:0000313" key="2">
    <source>
        <dbReference type="EMBL" id="GJN88288.1"/>
    </source>
</evidence>
<name>A0AAV5GDT6_9BASI</name>
<keyword evidence="3" id="KW-1185">Reference proteome</keyword>
<dbReference type="AlphaFoldDB" id="A0AAV5GDT6"/>
<feature type="compositionally biased region" description="Basic and acidic residues" evidence="1">
    <location>
        <begin position="415"/>
        <end position="425"/>
    </location>
</feature>
<evidence type="ECO:0000256" key="1">
    <source>
        <dbReference type="SAM" id="MobiDB-lite"/>
    </source>
</evidence>
<feature type="region of interest" description="Disordered" evidence="1">
    <location>
        <begin position="306"/>
        <end position="425"/>
    </location>
</feature>
<feature type="compositionally biased region" description="Polar residues" evidence="1">
    <location>
        <begin position="173"/>
        <end position="186"/>
    </location>
</feature>
<protein>
    <submittedName>
        <fullName evidence="2">Uncharacterized protein</fullName>
    </submittedName>
</protein>
<organism evidence="2 3">
    <name type="scientific">Rhodotorula paludigena</name>
    <dbReference type="NCBI Taxonomy" id="86838"/>
    <lineage>
        <taxon>Eukaryota</taxon>
        <taxon>Fungi</taxon>
        <taxon>Dikarya</taxon>
        <taxon>Basidiomycota</taxon>
        <taxon>Pucciniomycotina</taxon>
        <taxon>Microbotryomycetes</taxon>
        <taxon>Sporidiobolales</taxon>
        <taxon>Sporidiobolaceae</taxon>
        <taxon>Rhodotorula</taxon>
    </lineage>
</organism>
<feature type="compositionally biased region" description="Basic and acidic residues" evidence="1">
    <location>
        <begin position="150"/>
        <end position="172"/>
    </location>
</feature>
<feature type="compositionally biased region" description="Basic and acidic residues" evidence="1">
    <location>
        <begin position="306"/>
        <end position="327"/>
    </location>
</feature>
<dbReference type="EMBL" id="BQKY01000003">
    <property type="protein sequence ID" value="GJN88288.1"/>
    <property type="molecule type" value="Genomic_DNA"/>
</dbReference>
<feature type="compositionally biased region" description="Basic and acidic residues" evidence="1">
    <location>
        <begin position="194"/>
        <end position="235"/>
    </location>
</feature>
<comment type="caution">
    <text evidence="2">The sequence shown here is derived from an EMBL/GenBank/DDBJ whole genome shotgun (WGS) entry which is preliminary data.</text>
</comment>
<feature type="compositionally biased region" description="Basic and acidic residues" evidence="1">
    <location>
        <begin position="351"/>
        <end position="371"/>
    </location>
</feature>
<feature type="compositionally biased region" description="Basic and acidic residues" evidence="1">
    <location>
        <begin position="452"/>
        <end position="468"/>
    </location>
</feature>
<feature type="region of interest" description="Disordered" evidence="1">
    <location>
        <begin position="13"/>
        <end position="81"/>
    </location>
</feature>
<proteinExistence type="predicted"/>
<feature type="compositionally biased region" description="Low complexity" evidence="1">
    <location>
        <begin position="390"/>
        <end position="414"/>
    </location>
</feature>
<reference evidence="2 3" key="1">
    <citation type="submission" date="2021-12" db="EMBL/GenBank/DDBJ databases">
        <title>High titer production of polyol ester of fatty acids by Rhodotorula paludigena BS15 towards product separation-free biomass refinery.</title>
        <authorList>
            <person name="Mano J."/>
            <person name="Ono H."/>
            <person name="Tanaka T."/>
            <person name="Naito K."/>
            <person name="Sushida H."/>
            <person name="Ike M."/>
            <person name="Tokuyasu K."/>
            <person name="Kitaoka M."/>
        </authorList>
    </citation>
    <scope>NUCLEOTIDE SEQUENCE [LARGE SCALE GENOMIC DNA]</scope>
    <source>
        <strain evidence="2 3">BS15</strain>
    </source>
</reference>
<dbReference type="Proteomes" id="UP001342314">
    <property type="component" value="Unassembled WGS sequence"/>
</dbReference>
<gene>
    <name evidence="2" type="ORF">Rhopal_001253-T1</name>
</gene>
<feature type="compositionally biased region" description="Low complexity" evidence="1">
    <location>
        <begin position="372"/>
        <end position="383"/>
    </location>
</feature>
<feature type="compositionally biased region" description="Polar residues" evidence="1">
    <location>
        <begin position="340"/>
        <end position="349"/>
    </location>
</feature>
<evidence type="ECO:0000313" key="3">
    <source>
        <dbReference type="Proteomes" id="UP001342314"/>
    </source>
</evidence>
<feature type="region of interest" description="Disordered" evidence="1">
    <location>
        <begin position="449"/>
        <end position="468"/>
    </location>
</feature>
<accession>A0AAV5GDT6</accession>
<feature type="region of interest" description="Disordered" evidence="1">
    <location>
        <begin position="128"/>
        <end position="235"/>
    </location>
</feature>